<name>A0A7K3MFD6_9ACTN</name>
<reference evidence="1 2" key="1">
    <citation type="submission" date="2019-11" db="EMBL/GenBank/DDBJ databases">
        <authorList>
            <person name="Li X.-J."/>
            <person name="Feng X.-M."/>
        </authorList>
    </citation>
    <scope>NUCLEOTIDE SEQUENCE [LARGE SCALE GENOMIC DNA]</scope>
    <source>
        <strain evidence="1 2">XMNu-373</strain>
    </source>
</reference>
<dbReference type="Proteomes" id="UP000460435">
    <property type="component" value="Unassembled WGS sequence"/>
</dbReference>
<dbReference type="EMBL" id="WLZY01000020">
    <property type="protein sequence ID" value="NDL61128.1"/>
    <property type="molecule type" value="Genomic_DNA"/>
</dbReference>
<evidence type="ECO:0000313" key="2">
    <source>
        <dbReference type="Proteomes" id="UP000460435"/>
    </source>
</evidence>
<organism evidence="1 2">
    <name type="scientific">Phytoactinopolyspora mesophila</name>
    <dbReference type="NCBI Taxonomy" id="2650750"/>
    <lineage>
        <taxon>Bacteria</taxon>
        <taxon>Bacillati</taxon>
        <taxon>Actinomycetota</taxon>
        <taxon>Actinomycetes</taxon>
        <taxon>Jiangellales</taxon>
        <taxon>Jiangellaceae</taxon>
        <taxon>Phytoactinopolyspora</taxon>
    </lineage>
</organism>
<comment type="caution">
    <text evidence="1">The sequence shown here is derived from an EMBL/GenBank/DDBJ whole genome shotgun (WGS) entry which is preliminary data.</text>
</comment>
<protein>
    <submittedName>
        <fullName evidence="1">Uncharacterized protein</fullName>
    </submittedName>
</protein>
<accession>A0A7K3MFD6</accession>
<dbReference type="Pfam" id="PF19979">
    <property type="entry name" value="DUF6415"/>
    <property type="match status" value="1"/>
</dbReference>
<gene>
    <name evidence="1" type="ORF">F7O44_29080</name>
</gene>
<evidence type="ECO:0000313" key="1">
    <source>
        <dbReference type="EMBL" id="NDL61128.1"/>
    </source>
</evidence>
<proteinExistence type="predicted"/>
<dbReference type="InterPro" id="IPR046300">
    <property type="entry name" value="DUF6415"/>
</dbReference>
<keyword evidence="2" id="KW-1185">Reference proteome</keyword>
<sequence length="114" mass="12277">MLSKLRSWQPLDGEAVLDDIAAALDDMTPDEAEIAELVQRLCGHLARLTAIAVAAKADQRDAPTAALVQRGRVLRSVDVAGDRAVATHHLRRIGWVTNELMEALVAAKCLKEAA</sequence>
<dbReference type="AlphaFoldDB" id="A0A7K3MFD6"/>